<protein>
    <submittedName>
        <fullName evidence="1">Putative methyltransferase</fullName>
    </submittedName>
</protein>
<sequence>MHKRAEFWNNNYTTAQQSDSIAVPFAKYLDRFTDKRVLEIGPGEGRQFDAVVGLVKDYAVADISQKVLSHYLCSVGEYLITSYKDRFDVRFDLIHFWYVLHHVRRNEIDLFVDFLYDHLTRAGLILFNTPQLDPARKDYGGNGIETTWFDLVDIKNALFPKFAIIDIEDINDKGTGYMILAGKKLKIKEVEK</sequence>
<dbReference type="Pfam" id="PF13489">
    <property type="entry name" value="Methyltransf_23"/>
    <property type="match status" value="1"/>
</dbReference>
<dbReference type="GO" id="GO:0008168">
    <property type="term" value="F:methyltransferase activity"/>
    <property type="evidence" value="ECO:0007669"/>
    <property type="project" value="UniProtKB-KW"/>
</dbReference>
<keyword evidence="1" id="KW-0489">Methyltransferase</keyword>
<organism evidence="1">
    <name type="scientific">viral metagenome</name>
    <dbReference type="NCBI Taxonomy" id="1070528"/>
    <lineage>
        <taxon>unclassified sequences</taxon>
        <taxon>metagenomes</taxon>
        <taxon>organismal metagenomes</taxon>
    </lineage>
</organism>
<evidence type="ECO:0000313" key="1">
    <source>
        <dbReference type="EMBL" id="QJA60323.1"/>
    </source>
</evidence>
<dbReference type="AlphaFoldDB" id="A0A6M3ISA2"/>
<keyword evidence="1" id="KW-0808">Transferase</keyword>
<dbReference type="InterPro" id="IPR029063">
    <property type="entry name" value="SAM-dependent_MTases_sf"/>
</dbReference>
<name>A0A6M3ISA2_9ZZZZ</name>
<accession>A0A6M3ISA2</accession>
<gene>
    <name evidence="1" type="ORF">MM415B01131_0024</name>
</gene>
<dbReference type="GO" id="GO:0032259">
    <property type="term" value="P:methylation"/>
    <property type="evidence" value="ECO:0007669"/>
    <property type="project" value="UniProtKB-KW"/>
</dbReference>
<dbReference type="SUPFAM" id="SSF53335">
    <property type="entry name" value="S-adenosyl-L-methionine-dependent methyltransferases"/>
    <property type="match status" value="1"/>
</dbReference>
<dbReference type="EMBL" id="MT141404">
    <property type="protein sequence ID" value="QJA60323.1"/>
    <property type="molecule type" value="Genomic_DNA"/>
</dbReference>
<dbReference type="Gene3D" id="3.40.50.150">
    <property type="entry name" value="Vaccinia Virus protein VP39"/>
    <property type="match status" value="1"/>
</dbReference>
<proteinExistence type="predicted"/>
<reference evidence="1" key="1">
    <citation type="submission" date="2020-03" db="EMBL/GenBank/DDBJ databases">
        <title>The deep terrestrial virosphere.</title>
        <authorList>
            <person name="Holmfeldt K."/>
            <person name="Nilsson E."/>
            <person name="Simone D."/>
            <person name="Lopez-Fernandez M."/>
            <person name="Wu X."/>
            <person name="de Brujin I."/>
            <person name="Lundin D."/>
            <person name="Andersson A."/>
            <person name="Bertilsson S."/>
            <person name="Dopson M."/>
        </authorList>
    </citation>
    <scope>NUCLEOTIDE SEQUENCE</scope>
    <source>
        <strain evidence="1">MM415B01131</strain>
    </source>
</reference>